<dbReference type="InterPro" id="IPR050267">
    <property type="entry name" value="Anti-sigma-factor_SerPK"/>
</dbReference>
<feature type="domain" description="Histidine kinase/HSP90-like ATPase" evidence="2">
    <location>
        <begin position="27"/>
        <end position="146"/>
    </location>
</feature>
<organism evidence="3 4">
    <name type="scientific">Mycolicibacterium arabiense</name>
    <dbReference type="NCBI Taxonomy" id="1286181"/>
    <lineage>
        <taxon>Bacteria</taxon>
        <taxon>Bacillati</taxon>
        <taxon>Actinomycetota</taxon>
        <taxon>Actinomycetes</taxon>
        <taxon>Mycobacteriales</taxon>
        <taxon>Mycobacteriaceae</taxon>
        <taxon>Mycolicibacterium</taxon>
    </lineage>
</organism>
<dbReference type="SUPFAM" id="SSF55874">
    <property type="entry name" value="ATPase domain of HSP90 chaperone/DNA topoisomerase II/histidine kinase"/>
    <property type="match status" value="1"/>
</dbReference>
<dbReference type="Gene3D" id="3.30.565.10">
    <property type="entry name" value="Histidine kinase-like ATPase, C-terminal domain"/>
    <property type="match status" value="1"/>
</dbReference>
<dbReference type="InterPro" id="IPR003594">
    <property type="entry name" value="HATPase_dom"/>
</dbReference>
<sequence length="162" mass="17419">MGSRTFMVTTPSAHVSRGKQLKERGRADGRTAAAFRMKVDEWIHGAVTVSPERRADIILATDEALSNCAEHAYRGAETCGPMSLGVTLDHAQSVVTVCVQDEGAWTEPAAHETPTARGRGLLLMKALADDITIDGRDDGTTICMRFAQCYSKPTSIAGGRRV</sequence>
<name>A0A7I7RX30_9MYCO</name>
<dbReference type="RefSeq" id="WP_163918502.1">
    <property type="nucleotide sequence ID" value="NZ_AP022593.1"/>
</dbReference>
<accession>A0A7I7RX30</accession>
<dbReference type="PANTHER" id="PTHR35526:SF3">
    <property type="entry name" value="ANTI-SIGMA-F FACTOR RSBW"/>
    <property type="match status" value="1"/>
</dbReference>
<dbReference type="CDD" id="cd16936">
    <property type="entry name" value="HATPase_RsbW-like"/>
    <property type="match status" value="1"/>
</dbReference>
<dbReference type="EMBL" id="AP022593">
    <property type="protein sequence ID" value="BBY48770.1"/>
    <property type="molecule type" value="Genomic_DNA"/>
</dbReference>
<gene>
    <name evidence="3" type="ORF">MARA_22380</name>
</gene>
<protein>
    <submittedName>
        <fullName evidence="3">Anti-sigma regulatory factor</fullName>
    </submittedName>
</protein>
<evidence type="ECO:0000313" key="3">
    <source>
        <dbReference type="EMBL" id="BBY48770.1"/>
    </source>
</evidence>
<keyword evidence="1" id="KW-0723">Serine/threonine-protein kinase</keyword>
<keyword evidence="1" id="KW-0808">Transferase</keyword>
<evidence type="ECO:0000259" key="2">
    <source>
        <dbReference type="Pfam" id="PF13581"/>
    </source>
</evidence>
<keyword evidence="4" id="KW-1185">Reference proteome</keyword>
<evidence type="ECO:0000313" key="4">
    <source>
        <dbReference type="Proteomes" id="UP000467428"/>
    </source>
</evidence>
<proteinExistence type="predicted"/>
<dbReference type="KEGG" id="marz:MARA_22380"/>
<reference evidence="3 4" key="1">
    <citation type="journal article" date="2019" name="Emerg. Microbes Infect.">
        <title>Comprehensive subspecies identification of 175 nontuberculous mycobacteria species based on 7547 genomic profiles.</title>
        <authorList>
            <person name="Matsumoto Y."/>
            <person name="Kinjo T."/>
            <person name="Motooka D."/>
            <person name="Nabeya D."/>
            <person name="Jung N."/>
            <person name="Uechi K."/>
            <person name="Horii T."/>
            <person name="Iida T."/>
            <person name="Fujita J."/>
            <person name="Nakamura S."/>
        </authorList>
    </citation>
    <scope>NUCLEOTIDE SEQUENCE [LARGE SCALE GENOMIC DNA]</scope>
    <source>
        <strain evidence="3 4">JCM 18538</strain>
    </source>
</reference>
<evidence type="ECO:0000256" key="1">
    <source>
        <dbReference type="ARBA" id="ARBA00022527"/>
    </source>
</evidence>
<dbReference type="Proteomes" id="UP000467428">
    <property type="component" value="Chromosome"/>
</dbReference>
<dbReference type="PANTHER" id="PTHR35526">
    <property type="entry name" value="ANTI-SIGMA-F FACTOR RSBW-RELATED"/>
    <property type="match status" value="1"/>
</dbReference>
<dbReference type="AlphaFoldDB" id="A0A7I7RX30"/>
<dbReference type="InterPro" id="IPR036890">
    <property type="entry name" value="HATPase_C_sf"/>
</dbReference>
<keyword evidence="1" id="KW-0418">Kinase</keyword>
<geneLocation type="plasmid" evidence="4">
    <name>pjcm18538 dna</name>
</geneLocation>
<dbReference type="GO" id="GO:0004674">
    <property type="term" value="F:protein serine/threonine kinase activity"/>
    <property type="evidence" value="ECO:0007669"/>
    <property type="project" value="UniProtKB-KW"/>
</dbReference>
<dbReference type="Pfam" id="PF13581">
    <property type="entry name" value="HATPase_c_2"/>
    <property type="match status" value="1"/>
</dbReference>